<dbReference type="InterPro" id="IPR021133">
    <property type="entry name" value="HEAT_type_2"/>
</dbReference>
<evidence type="ECO:0000256" key="5">
    <source>
        <dbReference type="SAM" id="MobiDB-lite"/>
    </source>
</evidence>
<dbReference type="Gene3D" id="1.25.10.10">
    <property type="entry name" value="Leucine-rich Repeat Variant"/>
    <property type="match status" value="1"/>
</dbReference>
<feature type="repeat" description="HEAT" evidence="4">
    <location>
        <begin position="50"/>
        <end position="86"/>
    </location>
</feature>
<dbReference type="AlphaFoldDB" id="A0AAD4LG22"/>
<comment type="caution">
    <text evidence="7">The sequence shown here is derived from an EMBL/GenBank/DDBJ whole genome shotgun (WGS) entry which is preliminary data.</text>
</comment>
<keyword evidence="8" id="KW-1185">Reference proteome</keyword>
<evidence type="ECO:0000256" key="3">
    <source>
        <dbReference type="ARBA" id="ARBA00022786"/>
    </source>
</evidence>
<protein>
    <submittedName>
        <fullName evidence="7">TIP120-domain-containing protein</fullName>
    </submittedName>
</protein>
<proteinExistence type="inferred from homology"/>
<feature type="region of interest" description="Disordered" evidence="5">
    <location>
        <begin position="317"/>
        <end position="339"/>
    </location>
</feature>
<dbReference type="PANTHER" id="PTHR12696">
    <property type="entry name" value="TIP120"/>
    <property type="match status" value="1"/>
</dbReference>
<dbReference type="PROSITE" id="PS50077">
    <property type="entry name" value="HEAT_REPEAT"/>
    <property type="match status" value="1"/>
</dbReference>
<evidence type="ECO:0000313" key="7">
    <source>
        <dbReference type="EMBL" id="KAH8988208.1"/>
    </source>
</evidence>
<dbReference type="InterPro" id="IPR016024">
    <property type="entry name" value="ARM-type_fold"/>
</dbReference>
<dbReference type="InterPro" id="IPR013932">
    <property type="entry name" value="TATA-bd_TIP120"/>
</dbReference>
<dbReference type="EMBL" id="JAKELL010000043">
    <property type="protein sequence ID" value="KAH8988208.1"/>
    <property type="molecule type" value="Genomic_DNA"/>
</dbReference>
<evidence type="ECO:0000256" key="4">
    <source>
        <dbReference type="PROSITE-ProRule" id="PRU00103"/>
    </source>
</evidence>
<sequence length="1217" mass="133305">MTKAYLMTGFIEKMQSQDQDFRYMGLSDLMKEIKLDPQSFLGDESVEIKVLGQVLQLVEDKISEVKNQAVKCLGQLIKIIRESQMEFVVDKLTEFSSSSDEELRDISGLALKTITAELPTEGTIASKACAKLTPKLLTQLATPGIPPDTLIETLSILSILVTHFPTYVSSLPLSPPPIQVITPLLTHSRPAVRKRAIVTLSHFVPLSAPELSAQLLSTVISPSLELSAPLEKQRTTVNLVAAIARASPQRLASSLGAIIPGILRVVDLDDEELREGALQALESIVLRIPAEVTQFLGTIIQVAINYIKFDPNYAGGGDDEDEEMLDEDEDVDGDLDEWSDEEDQSYKIRRSATKLLAAIIATRPELLVPLYKEVSPVLISRFGDREETVRLEVWATYVTLLTQTRLYGAGSQSRDSVGVKRKRTPDGSDSEETAYSLLQSQVPLLAKALLNQLKSPRTPSGTLQAGFGLLHTLLQVLPGSLSGQTGLIVSISKTILSQPPSTSNSTLHISCLQFTSSFFASHPPPTFANSLPVLTPVLVKNLGEKHPRVASEAFRALSALLGALKPVKSQDWVELVYQEAIARLANHVTDAEVRSCAEDIIGDLWINAPDTVQAKDGQEWEHVCRATGRTEGAVKVVTRVAREADVMEQWVNGCVDWATKLLTKNGRTGKAEVFDCLSVLLSRYERGVPADLLRILIPQLKSYVSTTDISLQSHALSLFALLLQLSPKSTFPEVEREVLTDVYSISCSPLTSGAALDSVLAFFAALVEADFQIATHVVSSLTRNAPEQLKGDVSFPNVAKCVAQVVKSHQVIAAGVIAEFSKNLKKRSNVRELSMSLLILGEIGRFIDMSPQHDVFDVAIELFASDQEDIRTAAAFAAGNIAIGNLHLFLPFIVQLVKQDDSKRLLALHALKEVVTHTSTSHLENLADTLWAPLFENSESADESSRGVAAACIGKLITTHPARYLPQVHARIRDPNAATRATVLSAIRYTFVDSSSAFDEVLAPYILDFLSLMDDKELNVRQLALSVFNAAARTKPHLLRDHLHTLLPALYRETTMRPELVRTVQMGPWQHKVDDGLEARKTAYETLYTLLDTSLTKLDLNELLTHVLVGLADVSDEIKVICHMILFRLAPLAPTAVAQRLSEATPLLEASMKGPTVGKDTVKQDLERAAELQRSTLRAVAALTKIANTGSAPRFDAWVAELKKSEWRNELNELVGS</sequence>
<feature type="domain" description="TATA-binding protein interacting (TIP20)" evidence="6">
    <location>
        <begin position="1038"/>
        <end position="1202"/>
    </location>
</feature>
<dbReference type="SUPFAM" id="SSF48371">
    <property type="entry name" value="ARM repeat"/>
    <property type="match status" value="1"/>
</dbReference>
<accession>A0AAD4LG22</accession>
<evidence type="ECO:0000256" key="2">
    <source>
        <dbReference type="ARBA" id="ARBA00022737"/>
    </source>
</evidence>
<comment type="similarity">
    <text evidence="1">Belongs to the CAND family.</text>
</comment>
<dbReference type="Pfam" id="PF25782">
    <property type="entry name" value="TPR_CAND1"/>
    <property type="match status" value="1"/>
</dbReference>
<keyword evidence="3" id="KW-0833">Ubl conjugation pathway</keyword>
<gene>
    <name evidence="7" type="ORF">EDB92DRAFT_1872930</name>
</gene>
<dbReference type="InterPro" id="IPR039852">
    <property type="entry name" value="CAND1/CAND2"/>
</dbReference>
<feature type="region of interest" description="Disordered" evidence="5">
    <location>
        <begin position="412"/>
        <end position="433"/>
    </location>
</feature>
<dbReference type="GO" id="GO:0010265">
    <property type="term" value="P:SCF complex assembly"/>
    <property type="evidence" value="ECO:0007669"/>
    <property type="project" value="InterPro"/>
</dbReference>
<name>A0AAD4LG22_9AGAM</name>
<organism evidence="7 8">
    <name type="scientific">Lactarius akahatsu</name>
    <dbReference type="NCBI Taxonomy" id="416441"/>
    <lineage>
        <taxon>Eukaryota</taxon>
        <taxon>Fungi</taxon>
        <taxon>Dikarya</taxon>
        <taxon>Basidiomycota</taxon>
        <taxon>Agaricomycotina</taxon>
        <taxon>Agaricomycetes</taxon>
        <taxon>Russulales</taxon>
        <taxon>Russulaceae</taxon>
        <taxon>Lactarius</taxon>
    </lineage>
</organism>
<evidence type="ECO:0000259" key="6">
    <source>
        <dbReference type="Pfam" id="PF08623"/>
    </source>
</evidence>
<keyword evidence="2" id="KW-0677">Repeat</keyword>
<dbReference type="InterPro" id="IPR011989">
    <property type="entry name" value="ARM-like"/>
</dbReference>
<dbReference type="Proteomes" id="UP001201163">
    <property type="component" value="Unassembled WGS sequence"/>
</dbReference>
<dbReference type="Pfam" id="PF08623">
    <property type="entry name" value="TIP120"/>
    <property type="match status" value="1"/>
</dbReference>
<evidence type="ECO:0000313" key="8">
    <source>
        <dbReference type="Proteomes" id="UP001201163"/>
    </source>
</evidence>
<reference evidence="7" key="1">
    <citation type="submission" date="2022-01" db="EMBL/GenBank/DDBJ databases">
        <title>Comparative genomics reveals a dynamic genome evolution in the ectomycorrhizal milk-cap (Lactarius) mushrooms.</title>
        <authorList>
            <consortium name="DOE Joint Genome Institute"/>
            <person name="Lebreton A."/>
            <person name="Tang N."/>
            <person name="Kuo A."/>
            <person name="LaButti K."/>
            <person name="Drula E."/>
            <person name="Barry K."/>
            <person name="Clum A."/>
            <person name="Lipzen A."/>
            <person name="Mousain D."/>
            <person name="Ng V."/>
            <person name="Wang R."/>
            <person name="Wang X."/>
            <person name="Dai Y."/>
            <person name="Henrissat B."/>
            <person name="Grigoriev I.V."/>
            <person name="Guerin-Laguette A."/>
            <person name="Yu F."/>
            <person name="Martin F.M."/>
        </authorList>
    </citation>
    <scope>NUCLEOTIDE SEQUENCE</scope>
    <source>
        <strain evidence="7">QP</strain>
    </source>
</reference>
<evidence type="ECO:0000256" key="1">
    <source>
        <dbReference type="ARBA" id="ARBA00007657"/>
    </source>
</evidence>